<accession>A0A1J9Q9R5</accession>
<evidence type="ECO:0000313" key="2">
    <source>
        <dbReference type="Proteomes" id="UP000242791"/>
    </source>
</evidence>
<comment type="caution">
    <text evidence="1">The sequence shown here is derived from an EMBL/GenBank/DDBJ whole genome shotgun (WGS) entry which is preliminary data.</text>
</comment>
<gene>
    <name evidence="1" type="ORF">ACJ73_03370</name>
</gene>
<name>A0A1J9Q9R5_9EURO</name>
<evidence type="ECO:0000313" key="1">
    <source>
        <dbReference type="EMBL" id="OJD25257.1"/>
    </source>
</evidence>
<keyword evidence="2" id="KW-1185">Reference proteome</keyword>
<protein>
    <submittedName>
        <fullName evidence="1">Uncharacterized protein</fullName>
    </submittedName>
</protein>
<reference evidence="1 2" key="1">
    <citation type="submission" date="2015-08" db="EMBL/GenBank/DDBJ databases">
        <title>Emmonsia species relationships and genome sequence.</title>
        <authorList>
            <person name="Cuomo C.A."/>
            <person name="Schwartz I.S."/>
            <person name="Kenyon C."/>
            <person name="De Hoog G.S."/>
            <person name="Govender N.P."/>
            <person name="Botha A."/>
            <person name="Moreno L."/>
            <person name="De Vries M."/>
            <person name="Munoz J.F."/>
            <person name="Stielow J.B."/>
        </authorList>
    </citation>
    <scope>NUCLEOTIDE SEQUENCE [LARGE SCALE GENOMIC DNA]</scope>
    <source>
        <strain evidence="1 2">EI222</strain>
    </source>
</reference>
<dbReference type="Proteomes" id="UP000242791">
    <property type="component" value="Unassembled WGS sequence"/>
</dbReference>
<dbReference type="VEuPathDB" id="FungiDB:ACJ73_03370"/>
<organism evidence="1 2">
    <name type="scientific">Blastomyces percursus</name>
    <dbReference type="NCBI Taxonomy" id="1658174"/>
    <lineage>
        <taxon>Eukaryota</taxon>
        <taxon>Fungi</taxon>
        <taxon>Dikarya</taxon>
        <taxon>Ascomycota</taxon>
        <taxon>Pezizomycotina</taxon>
        <taxon>Eurotiomycetes</taxon>
        <taxon>Eurotiomycetidae</taxon>
        <taxon>Onygenales</taxon>
        <taxon>Ajellomycetaceae</taxon>
        <taxon>Blastomyces</taxon>
    </lineage>
</organism>
<dbReference type="EMBL" id="LGTZ01000404">
    <property type="protein sequence ID" value="OJD25257.1"/>
    <property type="molecule type" value="Genomic_DNA"/>
</dbReference>
<proteinExistence type="predicted"/>
<sequence>MRTICMNLKMSHFDLPLPNEDITAPLGNSHVTATCCKWKIAMLRRDNLDALRRASILIIELITVQKDVSILGANVTHKYGLRGDCLPFPTKWNVLAMCSSRSTGAIVVRTVDRNDIEHRGLTWA</sequence>
<dbReference type="AlphaFoldDB" id="A0A1J9Q9R5"/>